<proteinExistence type="predicted"/>
<dbReference type="Proteomes" id="UP000236291">
    <property type="component" value="Unassembled WGS sequence"/>
</dbReference>
<dbReference type="AlphaFoldDB" id="A0A2K3KMK1"/>
<gene>
    <name evidence="1" type="ORF">L195_g063539</name>
</gene>
<name>A0A2K3KMK1_TRIPR</name>
<protein>
    <submittedName>
        <fullName evidence="1">Uncharacterized protein</fullName>
    </submittedName>
</protein>
<organism evidence="1 2">
    <name type="scientific">Trifolium pratense</name>
    <name type="common">Red clover</name>
    <dbReference type="NCBI Taxonomy" id="57577"/>
    <lineage>
        <taxon>Eukaryota</taxon>
        <taxon>Viridiplantae</taxon>
        <taxon>Streptophyta</taxon>
        <taxon>Embryophyta</taxon>
        <taxon>Tracheophyta</taxon>
        <taxon>Spermatophyta</taxon>
        <taxon>Magnoliopsida</taxon>
        <taxon>eudicotyledons</taxon>
        <taxon>Gunneridae</taxon>
        <taxon>Pentapetalae</taxon>
        <taxon>rosids</taxon>
        <taxon>fabids</taxon>
        <taxon>Fabales</taxon>
        <taxon>Fabaceae</taxon>
        <taxon>Papilionoideae</taxon>
        <taxon>50 kb inversion clade</taxon>
        <taxon>NPAAA clade</taxon>
        <taxon>Hologalegina</taxon>
        <taxon>IRL clade</taxon>
        <taxon>Trifolieae</taxon>
        <taxon>Trifolium</taxon>
    </lineage>
</organism>
<dbReference type="EMBL" id="ASHM01210308">
    <property type="protein sequence ID" value="PNX67486.1"/>
    <property type="molecule type" value="Genomic_DNA"/>
</dbReference>
<sequence>MKMPLIASPNLFQIVVASFCSNPPNIDSNSGIRSRIVSNTSRTLNNLSGDRLPKAIASAKFSS</sequence>
<evidence type="ECO:0000313" key="2">
    <source>
        <dbReference type="Proteomes" id="UP000236291"/>
    </source>
</evidence>
<comment type="caution">
    <text evidence="1">The sequence shown here is derived from an EMBL/GenBank/DDBJ whole genome shotgun (WGS) entry which is preliminary data.</text>
</comment>
<accession>A0A2K3KMK1</accession>
<reference evidence="1 2" key="2">
    <citation type="journal article" date="2017" name="Front. Plant Sci.">
        <title>Gene Classification and Mining of Molecular Markers Useful in Red Clover (Trifolium pratense) Breeding.</title>
        <authorList>
            <person name="Istvanek J."/>
            <person name="Dluhosova J."/>
            <person name="Dluhos P."/>
            <person name="Patkova L."/>
            <person name="Nedelnik J."/>
            <person name="Repkova J."/>
        </authorList>
    </citation>
    <scope>NUCLEOTIDE SEQUENCE [LARGE SCALE GENOMIC DNA]</scope>
    <source>
        <strain evidence="2">cv. Tatra</strain>
        <tissue evidence="1">Young leaves</tissue>
    </source>
</reference>
<evidence type="ECO:0000313" key="1">
    <source>
        <dbReference type="EMBL" id="PNX67486.1"/>
    </source>
</evidence>
<reference evidence="1 2" key="1">
    <citation type="journal article" date="2014" name="Am. J. Bot.">
        <title>Genome assembly and annotation for red clover (Trifolium pratense; Fabaceae).</title>
        <authorList>
            <person name="Istvanek J."/>
            <person name="Jaros M."/>
            <person name="Krenek A."/>
            <person name="Repkova J."/>
        </authorList>
    </citation>
    <scope>NUCLEOTIDE SEQUENCE [LARGE SCALE GENOMIC DNA]</scope>
    <source>
        <strain evidence="2">cv. Tatra</strain>
        <tissue evidence="1">Young leaves</tissue>
    </source>
</reference>